<dbReference type="EMBL" id="JASCZI010152005">
    <property type="protein sequence ID" value="MED6175146.1"/>
    <property type="molecule type" value="Genomic_DNA"/>
</dbReference>
<feature type="region of interest" description="Disordered" evidence="1">
    <location>
        <begin position="67"/>
        <end position="157"/>
    </location>
</feature>
<dbReference type="Proteomes" id="UP001341840">
    <property type="component" value="Unassembled WGS sequence"/>
</dbReference>
<comment type="caution">
    <text evidence="2">The sequence shown here is derived from an EMBL/GenBank/DDBJ whole genome shotgun (WGS) entry which is preliminary data.</text>
</comment>
<keyword evidence="3" id="KW-1185">Reference proteome</keyword>
<sequence>MIYYEIERRDQYEDFDDRADLDLAVVKTRRYHFDDKLFVHPLNSIRFDPDRPYELLVDSLLALKRKEPSANREPTPRGSGSSRRASLSPQYSPLNPVVRLGSLSSPSKEVSSSQDRRIREAGTGDLSRVGNSFRHPKAFAQRPSDEEQSQSSDGQIKANPVMTCAVFGHLLLGRVSRLPRWL</sequence>
<name>A0ABU6VPI7_9FABA</name>
<protein>
    <submittedName>
        <fullName evidence="2">Uncharacterized protein</fullName>
    </submittedName>
</protein>
<evidence type="ECO:0000313" key="2">
    <source>
        <dbReference type="EMBL" id="MED6175146.1"/>
    </source>
</evidence>
<proteinExistence type="predicted"/>
<reference evidence="2 3" key="1">
    <citation type="journal article" date="2023" name="Plants (Basel)">
        <title>Bridging the Gap: Combining Genomics and Transcriptomics Approaches to Understand Stylosanthes scabra, an Orphan Legume from the Brazilian Caatinga.</title>
        <authorList>
            <person name="Ferreira-Neto J.R.C."/>
            <person name="da Silva M.D."/>
            <person name="Binneck E."/>
            <person name="de Melo N.F."/>
            <person name="da Silva R.H."/>
            <person name="de Melo A.L.T.M."/>
            <person name="Pandolfi V."/>
            <person name="Bustamante F.O."/>
            <person name="Brasileiro-Vidal A.C."/>
            <person name="Benko-Iseppon A.M."/>
        </authorList>
    </citation>
    <scope>NUCLEOTIDE SEQUENCE [LARGE SCALE GENOMIC DNA]</scope>
    <source>
        <tissue evidence="2">Leaves</tissue>
    </source>
</reference>
<evidence type="ECO:0000256" key="1">
    <source>
        <dbReference type="SAM" id="MobiDB-lite"/>
    </source>
</evidence>
<gene>
    <name evidence="2" type="ORF">PIB30_075645</name>
</gene>
<feature type="compositionally biased region" description="Low complexity" evidence="1">
    <location>
        <begin position="102"/>
        <end position="113"/>
    </location>
</feature>
<organism evidence="2 3">
    <name type="scientific">Stylosanthes scabra</name>
    <dbReference type="NCBI Taxonomy" id="79078"/>
    <lineage>
        <taxon>Eukaryota</taxon>
        <taxon>Viridiplantae</taxon>
        <taxon>Streptophyta</taxon>
        <taxon>Embryophyta</taxon>
        <taxon>Tracheophyta</taxon>
        <taxon>Spermatophyta</taxon>
        <taxon>Magnoliopsida</taxon>
        <taxon>eudicotyledons</taxon>
        <taxon>Gunneridae</taxon>
        <taxon>Pentapetalae</taxon>
        <taxon>rosids</taxon>
        <taxon>fabids</taxon>
        <taxon>Fabales</taxon>
        <taxon>Fabaceae</taxon>
        <taxon>Papilionoideae</taxon>
        <taxon>50 kb inversion clade</taxon>
        <taxon>dalbergioids sensu lato</taxon>
        <taxon>Dalbergieae</taxon>
        <taxon>Pterocarpus clade</taxon>
        <taxon>Stylosanthes</taxon>
    </lineage>
</organism>
<evidence type="ECO:0000313" key="3">
    <source>
        <dbReference type="Proteomes" id="UP001341840"/>
    </source>
</evidence>
<accession>A0ABU6VPI7</accession>